<evidence type="ECO:0000256" key="8">
    <source>
        <dbReference type="SAM" id="Phobius"/>
    </source>
</evidence>
<keyword evidence="5 8" id="KW-1133">Transmembrane helix</keyword>
<keyword evidence="4" id="KW-0125">Carotenoid biosynthesis</keyword>
<comment type="subcellular location">
    <subcellularLocation>
        <location evidence="1">Membrane</location>
        <topology evidence="1">Multi-pass membrane protein</topology>
    </subcellularLocation>
</comment>
<feature type="transmembrane region" description="Helical" evidence="8">
    <location>
        <begin position="110"/>
        <end position="131"/>
    </location>
</feature>
<feature type="transmembrane region" description="Helical" evidence="8">
    <location>
        <begin position="6"/>
        <end position="24"/>
    </location>
</feature>
<evidence type="ECO:0000259" key="9">
    <source>
        <dbReference type="Pfam" id="PF18916"/>
    </source>
</evidence>
<dbReference type="EMBL" id="BONX01000010">
    <property type="protein sequence ID" value="GIG95513.1"/>
    <property type="molecule type" value="Genomic_DNA"/>
</dbReference>
<organism evidence="10 11">
    <name type="scientific">Plantactinospora mayteni</name>
    <dbReference type="NCBI Taxonomy" id="566021"/>
    <lineage>
        <taxon>Bacteria</taxon>
        <taxon>Bacillati</taxon>
        <taxon>Actinomycetota</taxon>
        <taxon>Actinomycetes</taxon>
        <taxon>Micromonosporales</taxon>
        <taxon>Micromonosporaceae</taxon>
        <taxon>Plantactinospora</taxon>
    </lineage>
</organism>
<keyword evidence="7" id="KW-0413">Isomerase</keyword>
<evidence type="ECO:0000313" key="11">
    <source>
        <dbReference type="Proteomes" id="UP000621500"/>
    </source>
</evidence>
<sequence length="236" mass="26149">MERFAYLAVLAGCLGAALWLEPVLRVNVLRRWRRLLLTLLPVVVLFALWDLTAIAAGHWTFDPTQTSGVTAARRAAAGRAALLRRRTLLCRPRLRGGARGAALAGRRRVVVSYTVAALLGVAGTVLVDLFVLRTRLLLRPVFWATYPIIVFFQLISNGILTGRGIVRYAPDAILGWRLAYAPVEDLLFGFALVLLTLAVWVRLGRAGVQRTPAAGEGAPLLRLLDRRRSDRRRPDR</sequence>
<dbReference type="Proteomes" id="UP000621500">
    <property type="component" value="Unassembled WGS sequence"/>
</dbReference>
<feature type="transmembrane region" description="Helical" evidence="8">
    <location>
        <begin position="186"/>
        <end position="203"/>
    </location>
</feature>
<evidence type="ECO:0000256" key="6">
    <source>
        <dbReference type="ARBA" id="ARBA00023136"/>
    </source>
</evidence>
<protein>
    <recommendedName>
        <fullName evidence="9">Lycopene cyclase domain-containing protein</fullName>
    </recommendedName>
</protein>
<gene>
    <name evidence="10" type="ORF">Pma05_20860</name>
</gene>
<feature type="transmembrane region" description="Helical" evidence="8">
    <location>
        <begin position="143"/>
        <end position="166"/>
    </location>
</feature>
<evidence type="ECO:0000256" key="7">
    <source>
        <dbReference type="ARBA" id="ARBA00023235"/>
    </source>
</evidence>
<feature type="domain" description="Lycopene cyclase" evidence="9">
    <location>
        <begin position="5"/>
        <end position="70"/>
    </location>
</feature>
<dbReference type="RefSeq" id="WP_239312113.1">
    <property type="nucleotide sequence ID" value="NZ_BAAAZQ010000007.1"/>
</dbReference>
<comment type="caution">
    <text evidence="10">The sequence shown here is derived from an EMBL/GenBank/DDBJ whole genome shotgun (WGS) entry which is preliminary data.</text>
</comment>
<evidence type="ECO:0000256" key="5">
    <source>
        <dbReference type="ARBA" id="ARBA00022989"/>
    </source>
</evidence>
<comment type="pathway">
    <text evidence="2">Carotenoid biosynthesis.</text>
</comment>
<evidence type="ECO:0000256" key="3">
    <source>
        <dbReference type="ARBA" id="ARBA00022692"/>
    </source>
</evidence>
<evidence type="ECO:0000256" key="1">
    <source>
        <dbReference type="ARBA" id="ARBA00004141"/>
    </source>
</evidence>
<keyword evidence="6 8" id="KW-0472">Membrane</keyword>
<keyword evidence="3 8" id="KW-0812">Transmembrane</keyword>
<dbReference type="InterPro" id="IPR017825">
    <property type="entry name" value="Lycopene_cyclase_dom"/>
</dbReference>
<reference evidence="10 11" key="1">
    <citation type="submission" date="2021-01" db="EMBL/GenBank/DDBJ databases">
        <title>Whole genome shotgun sequence of Plantactinospora mayteni NBRC 109088.</title>
        <authorList>
            <person name="Komaki H."/>
            <person name="Tamura T."/>
        </authorList>
    </citation>
    <scope>NUCLEOTIDE SEQUENCE [LARGE SCALE GENOMIC DNA]</scope>
    <source>
        <strain evidence="10 11">NBRC 109088</strain>
    </source>
</reference>
<dbReference type="NCBIfam" id="TIGR03462">
    <property type="entry name" value="CarR_dom_SF"/>
    <property type="match status" value="1"/>
</dbReference>
<evidence type="ECO:0000313" key="10">
    <source>
        <dbReference type="EMBL" id="GIG95513.1"/>
    </source>
</evidence>
<accession>A0ABQ4EL92</accession>
<evidence type="ECO:0000256" key="2">
    <source>
        <dbReference type="ARBA" id="ARBA00004829"/>
    </source>
</evidence>
<name>A0ABQ4EL92_9ACTN</name>
<feature type="transmembrane region" description="Helical" evidence="8">
    <location>
        <begin position="36"/>
        <end position="59"/>
    </location>
</feature>
<dbReference type="Pfam" id="PF18916">
    <property type="entry name" value="Lycopene_cyc"/>
    <property type="match status" value="2"/>
</dbReference>
<feature type="domain" description="Lycopene cyclase" evidence="9">
    <location>
        <begin position="114"/>
        <end position="199"/>
    </location>
</feature>
<keyword evidence="11" id="KW-1185">Reference proteome</keyword>
<proteinExistence type="predicted"/>
<evidence type="ECO:0000256" key="4">
    <source>
        <dbReference type="ARBA" id="ARBA00022746"/>
    </source>
</evidence>